<reference evidence="2 3" key="1">
    <citation type="submission" date="2019-05" db="EMBL/GenBank/DDBJ databases">
        <title>Another draft genome of Portunus trituberculatus and its Hox gene families provides insights of decapod evolution.</title>
        <authorList>
            <person name="Jeong J.-H."/>
            <person name="Song I."/>
            <person name="Kim S."/>
            <person name="Choi T."/>
            <person name="Kim D."/>
            <person name="Ryu S."/>
            <person name="Kim W."/>
        </authorList>
    </citation>
    <scope>NUCLEOTIDE SEQUENCE [LARGE SCALE GENOMIC DNA]</scope>
    <source>
        <tissue evidence="2">Muscle</tissue>
    </source>
</reference>
<accession>A0A5B7HV95</accession>
<feature type="chain" id="PRO_5022932142" evidence="1">
    <location>
        <begin position="20"/>
        <end position="63"/>
    </location>
</feature>
<keyword evidence="3" id="KW-1185">Reference proteome</keyword>
<gene>
    <name evidence="2" type="ORF">E2C01_066657</name>
</gene>
<proteinExistence type="predicted"/>
<evidence type="ECO:0000256" key="1">
    <source>
        <dbReference type="SAM" id="SignalP"/>
    </source>
</evidence>
<keyword evidence="1" id="KW-0732">Signal</keyword>
<evidence type="ECO:0000313" key="2">
    <source>
        <dbReference type="EMBL" id="MPC72354.1"/>
    </source>
</evidence>
<organism evidence="2 3">
    <name type="scientific">Portunus trituberculatus</name>
    <name type="common">Swimming crab</name>
    <name type="synonym">Neptunus trituberculatus</name>
    <dbReference type="NCBI Taxonomy" id="210409"/>
    <lineage>
        <taxon>Eukaryota</taxon>
        <taxon>Metazoa</taxon>
        <taxon>Ecdysozoa</taxon>
        <taxon>Arthropoda</taxon>
        <taxon>Crustacea</taxon>
        <taxon>Multicrustacea</taxon>
        <taxon>Malacostraca</taxon>
        <taxon>Eumalacostraca</taxon>
        <taxon>Eucarida</taxon>
        <taxon>Decapoda</taxon>
        <taxon>Pleocyemata</taxon>
        <taxon>Brachyura</taxon>
        <taxon>Eubrachyura</taxon>
        <taxon>Portunoidea</taxon>
        <taxon>Portunidae</taxon>
        <taxon>Portuninae</taxon>
        <taxon>Portunus</taxon>
    </lineage>
</organism>
<evidence type="ECO:0000313" key="3">
    <source>
        <dbReference type="Proteomes" id="UP000324222"/>
    </source>
</evidence>
<comment type="caution">
    <text evidence="2">The sequence shown here is derived from an EMBL/GenBank/DDBJ whole genome shotgun (WGS) entry which is preliminary data.</text>
</comment>
<dbReference type="AlphaFoldDB" id="A0A5B7HV95"/>
<protein>
    <submittedName>
        <fullName evidence="2">Uncharacterized protein</fullName>
    </submittedName>
</protein>
<sequence length="63" mass="6761">MGLTWGVCCLLVLVAAAGARPPAGHTFNTSDYLQQRRAILAQEQTDILGEHLRGLALALTKDN</sequence>
<dbReference type="EMBL" id="VSRR010034587">
    <property type="protein sequence ID" value="MPC72354.1"/>
    <property type="molecule type" value="Genomic_DNA"/>
</dbReference>
<dbReference type="Proteomes" id="UP000324222">
    <property type="component" value="Unassembled WGS sequence"/>
</dbReference>
<name>A0A5B7HV95_PORTR</name>
<feature type="signal peptide" evidence="1">
    <location>
        <begin position="1"/>
        <end position="19"/>
    </location>
</feature>